<dbReference type="Proteomes" id="UP000199668">
    <property type="component" value="Unassembled WGS sequence"/>
</dbReference>
<dbReference type="Gene3D" id="1.10.10.1320">
    <property type="entry name" value="Anti-sigma factor, zinc-finger domain"/>
    <property type="match status" value="1"/>
</dbReference>
<keyword evidence="6" id="KW-1185">Reference proteome</keyword>
<reference evidence="5 6" key="1">
    <citation type="submission" date="2016-10" db="EMBL/GenBank/DDBJ databases">
        <authorList>
            <person name="de Groot N.N."/>
        </authorList>
    </citation>
    <scope>NUCLEOTIDE SEQUENCE [LARGE SCALE GENOMIC DNA]</scope>
    <source>
        <strain evidence="5 6">CGMCC 1.6134</strain>
    </source>
</reference>
<dbReference type="AlphaFoldDB" id="A0A1I4KN95"/>
<keyword evidence="3" id="KW-1133">Transmembrane helix</keyword>
<proteinExistence type="inferred from homology"/>
<dbReference type="EMBL" id="FOTY01000005">
    <property type="protein sequence ID" value="SFL80016.1"/>
    <property type="molecule type" value="Genomic_DNA"/>
</dbReference>
<evidence type="ECO:0000256" key="1">
    <source>
        <dbReference type="ARBA" id="ARBA00024353"/>
    </source>
</evidence>
<name>A0A1I4KN95_9BACI</name>
<dbReference type="STRING" id="266892.SAMN04488054_105108"/>
<keyword evidence="3 5" id="KW-0812">Transmembrane</keyword>
<dbReference type="InterPro" id="IPR027383">
    <property type="entry name" value="Znf_put"/>
</dbReference>
<sequence>MTMSCENRYEILLDKYLDGEINQEDRLELFEHMETCEDCAARLRELKKAVMLVQSSSHISAPDGFTESVMNSLPNQKKRVTWKKWSRQHPFFVAASLFIILMVSSLFSVWNEQAGGDISVQGSRNVAIDEDAGTVTIPEGETVEGDLTVRNAKVEVEGEITGSLTVINGEKYLASAGDVAGDIEEVDQVLEWVWYHTKQIAGDVFPAGRESKD</sequence>
<feature type="transmembrane region" description="Helical" evidence="3">
    <location>
        <begin position="91"/>
        <end position="110"/>
    </location>
</feature>
<evidence type="ECO:0000256" key="3">
    <source>
        <dbReference type="SAM" id="Phobius"/>
    </source>
</evidence>
<feature type="domain" description="Putative zinc-finger" evidence="4">
    <location>
        <begin position="11"/>
        <end position="40"/>
    </location>
</feature>
<keyword evidence="3" id="KW-0472">Membrane</keyword>
<dbReference type="Pfam" id="PF13490">
    <property type="entry name" value="zf-HC2"/>
    <property type="match status" value="1"/>
</dbReference>
<accession>A0A1I4KN95</accession>
<evidence type="ECO:0000313" key="5">
    <source>
        <dbReference type="EMBL" id="SFL80016.1"/>
    </source>
</evidence>
<evidence type="ECO:0000313" key="6">
    <source>
        <dbReference type="Proteomes" id="UP000199668"/>
    </source>
</evidence>
<evidence type="ECO:0000256" key="2">
    <source>
        <dbReference type="ARBA" id="ARBA00024438"/>
    </source>
</evidence>
<organism evidence="5 6">
    <name type="scientific">Salibacterium qingdaonense</name>
    <dbReference type="NCBI Taxonomy" id="266892"/>
    <lineage>
        <taxon>Bacteria</taxon>
        <taxon>Bacillati</taxon>
        <taxon>Bacillota</taxon>
        <taxon>Bacilli</taxon>
        <taxon>Bacillales</taxon>
        <taxon>Bacillaceae</taxon>
    </lineage>
</organism>
<protein>
    <recommendedName>
        <fullName evidence="2">Anti-sigma-W factor RsiW</fullName>
    </recommendedName>
</protein>
<comment type="similarity">
    <text evidence="1">Belongs to the zinc-associated anti-sigma factor (ZAS) superfamily. Anti-sigma-W factor family.</text>
</comment>
<gene>
    <name evidence="5" type="ORF">SAMN04488054_105108</name>
</gene>
<evidence type="ECO:0000259" key="4">
    <source>
        <dbReference type="Pfam" id="PF13490"/>
    </source>
</evidence>
<dbReference type="InterPro" id="IPR041916">
    <property type="entry name" value="Anti_sigma_zinc_sf"/>
</dbReference>